<dbReference type="EMBL" id="JAUHHV010000005">
    <property type="protein sequence ID" value="KAK1423469.1"/>
    <property type="molecule type" value="Genomic_DNA"/>
</dbReference>
<feature type="domain" description="Serine-threonine/tyrosine-protein kinase catalytic" evidence="1">
    <location>
        <begin position="2"/>
        <end position="101"/>
    </location>
</feature>
<dbReference type="GO" id="GO:0004714">
    <property type="term" value="F:transmembrane receptor protein tyrosine kinase activity"/>
    <property type="evidence" value="ECO:0007669"/>
    <property type="project" value="InterPro"/>
</dbReference>
<dbReference type="PANTHER" id="PTHR27003">
    <property type="entry name" value="OS07G0166700 PROTEIN"/>
    <property type="match status" value="1"/>
</dbReference>
<dbReference type="Proteomes" id="UP001229421">
    <property type="component" value="Unassembled WGS sequence"/>
</dbReference>
<dbReference type="GO" id="GO:0005886">
    <property type="term" value="C:plasma membrane"/>
    <property type="evidence" value="ECO:0007669"/>
    <property type="project" value="TreeGrafter"/>
</dbReference>
<dbReference type="AlphaFoldDB" id="A0AAD8NWQ1"/>
<evidence type="ECO:0000259" key="1">
    <source>
        <dbReference type="Pfam" id="PF07714"/>
    </source>
</evidence>
<dbReference type="InterPro" id="IPR045272">
    <property type="entry name" value="ANXUR1/2-like"/>
</dbReference>
<protein>
    <recommendedName>
        <fullName evidence="1">Serine-threonine/tyrosine-protein kinase catalytic domain-containing protein</fullName>
    </recommendedName>
</protein>
<name>A0AAD8NWQ1_TARER</name>
<dbReference type="GO" id="GO:0009506">
    <property type="term" value="C:plasmodesma"/>
    <property type="evidence" value="ECO:0007669"/>
    <property type="project" value="TreeGrafter"/>
</dbReference>
<dbReference type="PANTHER" id="PTHR27003:SF383">
    <property type="entry name" value="TYROSINE-PROTEIN KINASE, NON-RECEPTOR JAK_TYK2-RELATED"/>
    <property type="match status" value="1"/>
</dbReference>
<dbReference type="SUPFAM" id="SSF56112">
    <property type="entry name" value="Protein kinase-like (PK-like)"/>
    <property type="match status" value="1"/>
</dbReference>
<proteinExistence type="predicted"/>
<evidence type="ECO:0000313" key="3">
    <source>
        <dbReference type="Proteomes" id="UP001229421"/>
    </source>
</evidence>
<evidence type="ECO:0000313" key="2">
    <source>
        <dbReference type="EMBL" id="KAK1423469.1"/>
    </source>
</evidence>
<dbReference type="Gene3D" id="1.10.510.10">
    <property type="entry name" value="Transferase(Phosphotransferase) domain 1"/>
    <property type="match status" value="1"/>
</dbReference>
<dbReference type="InterPro" id="IPR001245">
    <property type="entry name" value="Ser-Thr/Tyr_kinase_cat_dom"/>
</dbReference>
<gene>
    <name evidence="2" type="ORF">QVD17_18772</name>
</gene>
<reference evidence="2" key="1">
    <citation type="journal article" date="2023" name="bioRxiv">
        <title>Improved chromosome-level genome assembly for marigold (Tagetes erecta).</title>
        <authorList>
            <person name="Jiang F."/>
            <person name="Yuan L."/>
            <person name="Wang S."/>
            <person name="Wang H."/>
            <person name="Xu D."/>
            <person name="Wang A."/>
            <person name="Fan W."/>
        </authorList>
    </citation>
    <scope>NUCLEOTIDE SEQUENCE</scope>
    <source>
        <strain evidence="2">WSJ</strain>
        <tissue evidence="2">Leaf</tissue>
    </source>
</reference>
<comment type="caution">
    <text evidence="2">The sequence shown here is derived from an EMBL/GenBank/DDBJ whole genome shotgun (WGS) entry which is preliminary data.</text>
</comment>
<sequence length="151" mass="17239">MDPACVSTNALSNKSDVFSFGVLLFEVLFGREASSIKNSDNWYFARLAQSHYEEGKLDDLIHPDLRKQMNVESLNIFAEIAYYCLKAQRSQRPDINQVLPELEKALELQHKYEHRLTAGASLSKHLKEQLFESQAGAKHEIRTIKAQRSSV</sequence>
<dbReference type="InterPro" id="IPR011009">
    <property type="entry name" value="Kinase-like_dom_sf"/>
</dbReference>
<organism evidence="2 3">
    <name type="scientific">Tagetes erecta</name>
    <name type="common">African marigold</name>
    <dbReference type="NCBI Taxonomy" id="13708"/>
    <lineage>
        <taxon>Eukaryota</taxon>
        <taxon>Viridiplantae</taxon>
        <taxon>Streptophyta</taxon>
        <taxon>Embryophyta</taxon>
        <taxon>Tracheophyta</taxon>
        <taxon>Spermatophyta</taxon>
        <taxon>Magnoliopsida</taxon>
        <taxon>eudicotyledons</taxon>
        <taxon>Gunneridae</taxon>
        <taxon>Pentapetalae</taxon>
        <taxon>asterids</taxon>
        <taxon>campanulids</taxon>
        <taxon>Asterales</taxon>
        <taxon>Asteraceae</taxon>
        <taxon>Asteroideae</taxon>
        <taxon>Heliantheae alliance</taxon>
        <taxon>Tageteae</taxon>
        <taxon>Tagetes</taxon>
    </lineage>
</organism>
<keyword evidence="3" id="KW-1185">Reference proteome</keyword>
<accession>A0AAD8NWQ1</accession>
<dbReference type="Pfam" id="PF07714">
    <property type="entry name" value="PK_Tyr_Ser-Thr"/>
    <property type="match status" value="1"/>
</dbReference>